<proteinExistence type="inferred from homology"/>
<evidence type="ECO:0000313" key="23">
    <source>
        <dbReference type="EMBL" id="ABN62995.1"/>
    </source>
</evidence>
<dbReference type="KEGG" id="sbl:Sbal_2719"/>
<geneLocation type="plasmid" evidence="30 31">
    <name>pSbal02</name>
</geneLocation>
<dbReference type="EMBL" id="CP000563">
    <property type="protein sequence ID" value="ABN60339.1"/>
    <property type="molecule type" value="Genomic_DNA"/>
</dbReference>
<sequence>MPGHRITDQQIRLFMSKRKDHLQVTAASKAGISERSARRIESGQRQLGPSKPRNYRTRTDPLELVWDPVVLPLLQLSDTITPVGVFDYLCEEYSDVFAVTLRRTLERRIQKWRQINGQDKEVIFRQVKEFGQLGIMDFTWADFIVTIRGTTLKHRFFNYRLPASGWSYVQVVYGGESFVAVATGLQNAFEQSNGVPQEVRTDSLSAAYKNHSNETLFTERFSELSIHYGFKPSKNNTGIAHENGAIESANNHLKNQIRQALAIRGSSDFDSIDEYETFIDDVVQRRNRRIMALLIDEQRQLQPLPKFESVNYEIYPVKVSSTSTFQLKRVTYSVPSRLVGATLRVHLFDKKLDIYCHGVHTATLTRVHASANNRGHQINYRHLIGALMKKPRAFRGGQWRDQLLPNEDYRQIWKNVDALLSADEASLYMVRLLNIASKSDREEAVGRFVLEGINLGQRPNIVDCEERFLKDEEWEFNPKVQQHSLASYQQILDEVNEYVS</sequence>
<dbReference type="EMBL" id="CP000563">
    <property type="protein sequence ID" value="ABN61333.1"/>
    <property type="molecule type" value="Genomic_DNA"/>
</dbReference>
<dbReference type="KEGG" id="sbl:Sbal_1023"/>
<dbReference type="KEGG" id="sbl:Sbal_3789"/>
<evidence type="ECO:0000259" key="3">
    <source>
        <dbReference type="PROSITE" id="PS50994"/>
    </source>
</evidence>
<dbReference type="EMBL" id="CP000563">
    <property type="protein sequence ID" value="ABN62995.1"/>
    <property type="molecule type" value="Genomic_DNA"/>
</dbReference>
<reference evidence="4 31" key="1">
    <citation type="submission" date="2007-02" db="EMBL/GenBank/DDBJ databases">
        <title>Complete sequence of chromosome of Shewanella baltica OS155.</title>
        <authorList>
            <consortium name="US DOE Joint Genome Institute"/>
            <person name="Copeland A."/>
            <person name="Lucas S."/>
            <person name="Lapidus A."/>
            <person name="Barry K."/>
            <person name="Detter J.C."/>
            <person name="Glavina del Rio T."/>
            <person name="Hammon N."/>
            <person name="Israni S."/>
            <person name="Dalin E."/>
            <person name="Tice H."/>
            <person name="Pitluck S."/>
            <person name="Sims D.R."/>
            <person name="Brettin T."/>
            <person name="Bruce D."/>
            <person name="Han C."/>
            <person name="Tapia R."/>
            <person name="Brainard J."/>
            <person name="Schmutz J."/>
            <person name="Larimer F."/>
            <person name="Land M."/>
            <person name="Hauser L."/>
            <person name="Kyrpides N."/>
            <person name="Mikhailova N."/>
            <person name="Brettar I."/>
            <person name="Klappenbach J."/>
            <person name="Konstantinidis K."/>
            <person name="Rodrigues J."/>
            <person name="Tiedje J."/>
            <person name="Richardson P."/>
        </authorList>
    </citation>
    <scope>NUCLEOTIDE SEQUENCE [LARGE SCALE GENOMIC DNA]</scope>
    <source>
        <strain evidence="4">OS155</strain>
        <strain evidence="31">OS155 / ATCC BAA-1091</strain>
    </source>
</reference>
<evidence type="ECO:0000313" key="26">
    <source>
        <dbReference type="EMBL" id="ABN63260.1"/>
    </source>
</evidence>
<dbReference type="EMBL" id="CP000563">
    <property type="protein sequence ID" value="ABN60547.1"/>
    <property type="molecule type" value="Genomic_DNA"/>
</dbReference>
<feature type="region of interest" description="Disordered" evidence="2">
    <location>
        <begin position="25"/>
        <end position="55"/>
    </location>
</feature>
<evidence type="ECO:0000313" key="12">
    <source>
        <dbReference type="EMBL" id="ABN61333.1"/>
    </source>
</evidence>
<gene>
    <name evidence="4" type="ordered locus">Sbal_0600</name>
    <name evidence="5" type="ordered locus">Sbal_0814</name>
    <name evidence="6" type="ordered locus">Sbal_1023</name>
    <name evidence="7" type="ordered locus">Sbal_1066</name>
    <name evidence="8" type="ordered locus">Sbal_1126</name>
    <name evidence="9" type="ordered locus">Sbal_1139</name>
    <name evidence="10" type="ordered locus">Sbal_1579</name>
    <name evidence="11" type="ordered locus">Sbal_1638</name>
    <name evidence="12" type="ordered locus">Sbal_1827</name>
    <name evidence="13" type="ordered locus">Sbal_1926</name>
    <name evidence="14" type="ordered locus">Sbal_2021</name>
    <name evidence="15" type="ordered locus">Sbal_2046</name>
    <name evidence="16" type="ordered locus">Sbal_2093</name>
    <name evidence="17" type="ordered locus">Sbal_2142</name>
    <name evidence="18" type="ordered locus">Sbal_2668</name>
    <name evidence="19" type="ordered locus">Sbal_2719</name>
    <name evidence="20" type="ordered locus">Sbal_2805</name>
    <name evidence="21" type="ordered locus">Sbal_2874</name>
    <name evidence="22" type="ordered locus">Sbal_3187</name>
    <name evidence="23" type="ordered locus">Sbal_3518</name>
    <name evidence="24" type="ordered locus">Sbal_3713</name>
    <name evidence="25" type="ordered locus">Sbal_3765</name>
    <name evidence="26" type="ordered locus">Sbal_3789</name>
    <name evidence="27" type="ordered locus">Sbal_3944</name>
    <name evidence="28" type="ordered locus">Sbal_4325</name>
    <name evidence="29" type="ordered locus">Sbal_4343</name>
    <name evidence="30" type="ordered locus">Sbal_4412</name>
</gene>
<dbReference type="EMBL" id="CP000563">
    <property type="protein sequence ID" value="ABN62157.1"/>
    <property type="molecule type" value="Genomic_DNA"/>
</dbReference>
<dbReference type="HOGENOM" id="CLU_034060_1_0_6"/>
<dbReference type="KEGG" id="sbl:Sbal_2142"/>
<dbReference type="EMBL" id="CP000563">
    <property type="protein sequence ID" value="ABN61639.1"/>
    <property type="molecule type" value="Genomic_DNA"/>
</dbReference>
<dbReference type="KEGG" id="sbl:Sbal_2668"/>
<evidence type="ECO:0000313" key="5">
    <source>
        <dbReference type="EMBL" id="ABN60339.1"/>
    </source>
</evidence>
<evidence type="ECO:0000313" key="27">
    <source>
        <dbReference type="EMBL" id="ABN63414.1"/>
    </source>
</evidence>
<evidence type="ECO:0000313" key="9">
    <source>
        <dbReference type="EMBL" id="ABN60658.1"/>
    </source>
</evidence>
<evidence type="ECO:0000313" key="15">
    <source>
        <dbReference type="EMBL" id="ABN61548.1"/>
    </source>
</evidence>
<reference evidence="30 31" key="2">
    <citation type="submission" date="2007-02" db="EMBL/GenBank/DDBJ databases">
        <title>Complete sequence of plasmid pSbal02 of Shewanella baltica OS155.</title>
        <authorList>
            <consortium name="US DOE Joint Genome Institute"/>
            <person name="Copeland A."/>
            <person name="Lucas S."/>
            <person name="Lapidus A."/>
            <person name="Barry K."/>
            <person name="Detter J.C."/>
            <person name="Glavina del Rio T."/>
            <person name="Hammon N."/>
            <person name="Israni S."/>
            <person name="Dalin E."/>
            <person name="Tice H."/>
            <person name="Pitluck S."/>
            <person name="Sims D.R."/>
            <person name="Brettin T."/>
            <person name="Bruce D."/>
            <person name="Han C."/>
            <person name="Tapia R."/>
            <person name="Brainard J."/>
            <person name="Schmutz J."/>
            <person name="Larimer F."/>
            <person name="Land M."/>
            <person name="Hauser L."/>
            <person name="Kyrpides N."/>
            <person name="Mikhailova N."/>
            <person name="Brettar I."/>
            <person name="Klappenbach J."/>
            <person name="Konstantinidis K."/>
            <person name="Rodrigues J."/>
            <person name="Tiedje J."/>
            <person name="Richardson P."/>
        </authorList>
    </citation>
    <scope>NUCLEOTIDE SEQUENCE [LARGE SCALE GENOMIC DNA]</scope>
    <source>
        <strain evidence="30">OS155</strain>
        <strain evidence="31">OS155 / ATCC BAA-1091</strain>
        <plasmid evidence="30 31">pSbal02</plasmid>
    </source>
</reference>
<dbReference type="EMBL" id="CP000563">
    <property type="protein sequence ID" value="ABN61093.1"/>
    <property type="molecule type" value="Genomic_DNA"/>
</dbReference>
<evidence type="ECO:0000313" key="14">
    <source>
        <dbReference type="EMBL" id="ABN61523.1"/>
    </source>
</evidence>
<dbReference type="EMBL" id="CP000563">
    <property type="protein sequence ID" value="ABN61548.1"/>
    <property type="molecule type" value="Genomic_DNA"/>
</dbReference>
<keyword evidence="31" id="KW-1185">Reference proteome</keyword>
<dbReference type="EMBL" id="CP000563">
    <property type="protein sequence ID" value="ABN61523.1"/>
    <property type="molecule type" value="Genomic_DNA"/>
</dbReference>
<dbReference type="PROSITE" id="PS50994">
    <property type="entry name" value="INTEGRASE"/>
    <property type="match status" value="1"/>
</dbReference>
<dbReference type="EMBL" id="CP000563">
    <property type="protein sequence ID" value="ABN63260.1"/>
    <property type="molecule type" value="Genomic_DNA"/>
</dbReference>
<dbReference type="Proteomes" id="UP000001557">
    <property type="component" value="Chromosome"/>
</dbReference>
<evidence type="ECO:0000313" key="28">
    <source>
        <dbReference type="EMBL" id="ABN63786.1"/>
    </source>
</evidence>
<dbReference type="KEGG" id="sbl:Sbal_4412"/>
<evidence type="ECO:0000313" key="30">
    <source>
        <dbReference type="EMBL" id="ABN63962.1"/>
    </source>
</evidence>
<evidence type="ECO:0000313" key="16">
    <source>
        <dbReference type="EMBL" id="ABN61593.1"/>
    </source>
</evidence>
<dbReference type="EMBL" id="CP000563">
    <property type="protein sequence ID" value="ABN63804.1"/>
    <property type="molecule type" value="Genomic_DNA"/>
</dbReference>
<dbReference type="KEGG" id="sbl:Sbal_1579"/>
<dbReference type="EMBL" id="CP000563">
    <property type="protein sequence ID" value="ABN62668.1"/>
    <property type="molecule type" value="Genomic_DNA"/>
</dbReference>
<dbReference type="KEGG" id="sbl:Sbal_3518"/>
<dbReference type="InterPro" id="IPR001584">
    <property type="entry name" value="Integrase_cat-core"/>
</dbReference>
<dbReference type="Pfam" id="PF22483">
    <property type="entry name" value="Mu-transpos_C_2"/>
    <property type="match status" value="1"/>
</dbReference>
<dbReference type="KEGG" id="sbl:Sbal_4343"/>
<dbReference type="PANTHER" id="PTHR35004">
    <property type="entry name" value="TRANSPOSASE RV3428C-RELATED"/>
    <property type="match status" value="1"/>
</dbReference>
<evidence type="ECO:0000313" key="13">
    <source>
        <dbReference type="EMBL" id="ABN61432.1"/>
    </source>
</evidence>
<dbReference type="EMBL" id="CP000563">
    <property type="protein sequence ID" value="ABN61432.1"/>
    <property type="molecule type" value="Genomic_DNA"/>
</dbReference>
<dbReference type="EMBL" id="CP000563">
    <property type="protein sequence ID" value="ABN62207.1"/>
    <property type="molecule type" value="Genomic_DNA"/>
</dbReference>
<dbReference type="EMBL" id="CP000563">
    <property type="protein sequence ID" value="ABN62291.1"/>
    <property type="molecule type" value="Genomic_DNA"/>
</dbReference>
<dbReference type="AlphaFoldDB" id="A3D066"/>
<dbReference type="InterPro" id="IPR054353">
    <property type="entry name" value="IstA-like_C"/>
</dbReference>
<evidence type="ECO:0000313" key="11">
    <source>
        <dbReference type="EMBL" id="ABN61151.1"/>
    </source>
</evidence>
<dbReference type="EMBL" id="CP000563">
    <property type="protein sequence ID" value="ABN61151.1"/>
    <property type="molecule type" value="Genomic_DNA"/>
</dbReference>
<evidence type="ECO:0000313" key="4">
    <source>
        <dbReference type="EMBL" id="ABN60129.1"/>
    </source>
</evidence>
<dbReference type="KEGG" id="sbl:Sbal_2046"/>
<evidence type="ECO:0000313" key="31">
    <source>
        <dbReference type="Proteomes" id="UP000001557"/>
    </source>
</evidence>
<dbReference type="KEGG" id="sbl:Sbal_3713"/>
<dbReference type="KEGG" id="sbl:Sbal_1066"/>
<dbReference type="EMBL" id="CP000563">
    <property type="protein sequence ID" value="ABN60589.1"/>
    <property type="molecule type" value="Genomic_DNA"/>
</dbReference>
<dbReference type="STRING" id="325240.Sbal_0600"/>
<dbReference type="KEGG" id="sbl:Sbal_2021"/>
<dbReference type="Proteomes" id="UP000001557">
    <property type="component" value="Plasmid pSbal02"/>
</dbReference>
<dbReference type="EMBL" id="CP000563">
    <property type="protein sequence ID" value="ABN62357.1"/>
    <property type="molecule type" value="Genomic_DNA"/>
</dbReference>
<dbReference type="EMBL" id="CP000563">
    <property type="protein sequence ID" value="ABN60647.1"/>
    <property type="molecule type" value="Genomic_DNA"/>
</dbReference>
<dbReference type="OrthoDB" id="9795424at2"/>
<dbReference type="KEGG" id="sbl:Sbal_3187"/>
<evidence type="ECO:0000313" key="21">
    <source>
        <dbReference type="EMBL" id="ABN62357.1"/>
    </source>
</evidence>
<dbReference type="KEGG" id="sbl:Sbal_3765"/>
<dbReference type="InterPro" id="IPR036397">
    <property type="entry name" value="RNaseH_sf"/>
</dbReference>
<evidence type="ECO:0000256" key="2">
    <source>
        <dbReference type="SAM" id="MobiDB-lite"/>
    </source>
</evidence>
<evidence type="ECO:0000313" key="17">
    <source>
        <dbReference type="EMBL" id="ABN61639.1"/>
    </source>
</evidence>
<dbReference type="KEGG" id="sbl:Sbal_1638"/>
<dbReference type="EMBL" id="CP000563">
    <property type="protein sequence ID" value="ABN60129.1"/>
    <property type="molecule type" value="Genomic_DNA"/>
</dbReference>
<protein>
    <submittedName>
        <fullName evidence="4">Integrase, catalytic region</fullName>
    </submittedName>
</protein>
<dbReference type="KEGG" id="sbl:Sbal_2093"/>
<evidence type="ECO:0000313" key="24">
    <source>
        <dbReference type="EMBL" id="ABN63187.1"/>
    </source>
</evidence>
<feature type="domain" description="Integrase catalytic" evidence="3">
    <location>
        <begin position="125"/>
        <end position="311"/>
    </location>
</feature>
<dbReference type="KEGG" id="sbl:Sbal_1827"/>
<dbReference type="EMBL" id="CP000563">
    <property type="protein sequence ID" value="ABN60658.1"/>
    <property type="molecule type" value="Genomic_DNA"/>
</dbReference>
<dbReference type="RefSeq" id="WP_011839977.1">
    <property type="nucleotide sequence ID" value="NC_009036.1"/>
</dbReference>
<evidence type="ECO:0000313" key="10">
    <source>
        <dbReference type="EMBL" id="ABN61093.1"/>
    </source>
</evidence>
<organism evidence="4 31">
    <name type="scientific">Shewanella baltica (strain OS155 / ATCC BAA-1091)</name>
    <dbReference type="NCBI Taxonomy" id="325240"/>
    <lineage>
        <taxon>Bacteria</taxon>
        <taxon>Pseudomonadati</taxon>
        <taxon>Pseudomonadota</taxon>
        <taxon>Gammaproteobacteria</taxon>
        <taxon>Alteromonadales</taxon>
        <taxon>Shewanellaceae</taxon>
        <taxon>Shewanella</taxon>
    </lineage>
</organism>
<dbReference type="KEGG" id="sbl:Sbal_1126"/>
<dbReference type="KEGG" id="sbl:Sbal_3944"/>
<dbReference type="KEGG" id="sbl:Sbal_1139"/>
<dbReference type="EMBL" id="CP000563">
    <property type="protein sequence ID" value="ABN63187.1"/>
    <property type="molecule type" value="Genomic_DNA"/>
</dbReference>
<evidence type="ECO:0000313" key="6">
    <source>
        <dbReference type="EMBL" id="ABN60547.1"/>
    </source>
</evidence>
<dbReference type="EMBL" id="CP000563">
    <property type="protein sequence ID" value="ABN63786.1"/>
    <property type="molecule type" value="Genomic_DNA"/>
</dbReference>
<dbReference type="SUPFAM" id="SSF53098">
    <property type="entry name" value="Ribonuclease H-like"/>
    <property type="match status" value="1"/>
</dbReference>
<evidence type="ECO:0000313" key="7">
    <source>
        <dbReference type="EMBL" id="ABN60589.1"/>
    </source>
</evidence>
<dbReference type="GO" id="GO:0003676">
    <property type="term" value="F:nucleic acid binding"/>
    <property type="evidence" value="ECO:0007669"/>
    <property type="project" value="InterPro"/>
</dbReference>
<evidence type="ECO:0000313" key="8">
    <source>
        <dbReference type="EMBL" id="ABN60647.1"/>
    </source>
</evidence>
<name>A3D066_SHEB5</name>
<dbReference type="GO" id="GO:0015074">
    <property type="term" value="P:DNA integration"/>
    <property type="evidence" value="ECO:0007669"/>
    <property type="project" value="InterPro"/>
</dbReference>
<accession>A3D066</accession>
<dbReference type="InterPro" id="IPR012337">
    <property type="entry name" value="RNaseH-like_sf"/>
</dbReference>
<keyword evidence="30" id="KW-0614">Plasmid</keyword>
<dbReference type="EMBL" id="CP000563">
    <property type="protein sequence ID" value="ABN63414.1"/>
    <property type="molecule type" value="Genomic_DNA"/>
</dbReference>
<evidence type="ECO:0000313" key="19">
    <source>
        <dbReference type="EMBL" id="ABN62207.1"/>
    </source>
</evidence>
<dbReference type="EMBL" id="CP000563">
    <property type="protein sequence ID" value="ABN63239.1"/>
    <property type="molecule type" value="Genomic_DNA"/>
</dbReference>
<evidence type="ECO:0000256" key="1">
    <source>
        <dbReference type="ARBA" id="ARBA00009277"/>
    </source>
</evidence>
<dbReference type="KEGG" id="sbl:Sbal_1926"/>
<evidence type="ECO:0000313" key="20">
    <source>
        <dbReference type="EMBL" id="ABN62291.1"/>
    </source>
</evidence>
<dbReference type="KEGG" id="sbl:Sbal_2805"/>
<comment type="similarity">
    <text evidence="1">Belongs to the transposase IS21/IS408/IS1162 family.</text>
</comment>
<dbReference type="KEGG" id="sbl:Sbal_0814"/>
<evidence type="ECO:0000313" key="18">
    <source>
        <dbReference type="EMBL" id="ABN62157.1"/>
    </source>
</evidence>
<dbReference type="EMBL" id="CP000565">
    <property type="protein sequence ID" value="ABN63962.1"/>
    <property type="molecule type" value="Genomic_DNA"/>
</dbReference>
<evidence type="ECO:0000313" key="25">
    <source>
        <dbReference type="EMBL" id="ABN63239.1"/>
    </source>
</evidence>
<dbReference type="KEGG" id="sbl:Sbal_4325"/>
<evidence type="ECO:0000313" key="22">
    <source>
        <dbReference type="EMBL" id="ABN62668.1"/>
    </source>
</evidence>
<dbReference type="Gene3D" id="3.30.420.10">
    <property type="entry name" value="Ribonuclease H-like superfamily/Ribonuclease H"/>
    <property type="match status" value="1"/>
</dbReference>
<dbReference type="EMBL" id="CP000563">
    <property type="protein sequence ID" value="ABN61593.1"/>
    <property type="molecule type" value="Genomic_DNA"/>
</dbReference>
<dbReference type="NCBIfam" id="NF033546">
    <property type="entry name" value="transpos_IS21"/>
    <property type="match status" value="1"/>
</dbReference>
<dbReference type="KEGG" id="sbl:Sbal_0600"/>
<evidence type="ECO:0000313" key="29">
    <source>
        <dbReference type="EMBL" id="ABN63804.1"/>
    </source>
</evidence>
<dbReference type="PANTHER" id="PTHR35004:SF7">
    <property type="entry name" value="INTEGRASE PROTEIN"/>
    <property type="match status" value="1"/>
</dbReference>
<dbReference type="KEGG" id="sbl:Sbal_2874"/>